<dbReference type="AlphaFoldDB" id="A0A6H3FAR9"/>
<gene>
    <name evidence="3" type="ORF">EB812_08745</name>
</gene>
<evidence type="ECO:0000256" key="1">
    <source>
        <dbReference type="ARBA" id="ARBA00022676"/>
    </source>
</evidence>
<dbReference type="CDD" id="cd11301">
    <property type="entry name" value="Fut1_Fut2_like"/>
    <property type="match status" value="1"/>
</dbReference>
<dbReference type="EMBL" id="SIXC01000010">
    <property type="protein sequence ID" value="TBH79080.1"/>
    <property type="molecule type" value="Genomic_DNA"/>
</dbReference>
<protein>
    <submittedName>
        <fullName evidence="3">Alpha-1,2-fucosyltransferase</fullName>
    </submittedName>
</protein>
<dbReference type="InterPro" id="IPR002516">
    <property type="entry name" value="Glyco_trans_11"/>
</dbReference>
<evidence type="ECO:0000313" key="4">
    <source>
        <dbReference type="Proteomes" id="UP000292919"/>
    </source>
</evidence>
<keyword evidence="2 3" id="KW-0808">Transferase</keyword>
<dbReference type="GO" id="GO:0005975">
    <property type="term" value="P:carbohydrate metabolic process"/>
    <property type="evidence" value="ECO:0007669"/>
    <property type="project" value="InterPro"/>
</dbReference>
<dbReference type="GO" id="GO:0016020">
    <property type="term" value="C:membrane"/>
    <property type="evidence" value="ECO:0007669"/>
    <property type="project" value="InterPro"/>
</dbReference>
<reference evidence="3 4" key="1">
    <citation type="submission" date="2018-12" db="EMBL/GenBank/DDBJ databases">
        <title>First genome draft of Desulfovibrio legallis sp. nov.</title>
        <authorList>
            <person name="Ben Dhia O."/>
            <person name="Najjari A."/>
            <person name="Ferjani R."/>
            <person name="Fhoula I."/>
            <person name="Fardeau M.-L."/>
            <person name="Boudabbous A."/>
            <person name="Ouzari H.I."/>
        </authorList>
    </citation>
    <scope>NUCLEOTIDE SEQUENCE [LARGE SCALE GENOMIC DNA]</scope>
    <source>
        <strain evidence="3 4">H1T</strain>
    </source>
</reference>
<dbReference type="PANTHER" id="PTHR11927">
    <property type="entry name" value="GALACTOSIDE 2-L-FUCOSYLTRANSFERASE"/>
    <property type="match status" value="1"/>
</dbReference>
<accession>A0A6H3FAR9</accession>
<dbReference type="Proteomes" id="UP000292919">
    <property type="component" value="Unassembled WGS sequence"/>
</dbReference>
<dbReference type="Gene3D" id="3.40.50.11350">
    <property type="match status" value="1"/>
</dbReference>
<keyword evidence="1 3" id="KW-0328">Glycosyltransferase</keyword>
<sequence length="303" mass="34669">MGKLGTLLVIIVSICGGLGNQMFQYAAGRALALRLRADLKLDLSWFTNIAEGCTPREYLLDDAFSLTPAVTTPDECAPLTWRRESYFSRLLRRIRRHPRPHAATYVCEPQTSYWQGFNALTSPTFLSGYWQNERYFSQIEAVIRRDFTFSDLKIRAAALAKRICASSNSVAVHVRRGDYVSNPVTNKIHGICSQEYYSAALKYLISKFDSIELFLFSDDPDWVKEHFDCSSLPSTVVAFSEHVDEPWHDMHLMSLCRHHIIANSSFSWWGAWLARKGGITCAPRKWYIEKPDNNPAPEAWIKF</sequence>
<dbReference type="RefSeq" id="WP_130958103.1">
    <property type="nucleotide sequence ID" value="NZ_JBHSHA010000004.1"/>
</dbReference>
<dbReference type="Pfam" id="PF01531">
    <property type="entry name" value="Glyco_transf_11"/>
    <property type="match status" value="1"/>
</dbReference>
<evidence type="ECO:0000313" key="3">
    <source>
        <dbReference type="EMBL" id="TBH79080.1"/>
    </source>
</evidence>
<name>A0A6H3FAR9_9BACT</name>
<evidence type="ECO:0000256" key="2">
    <source>
        <dbReference type="ARBA" id="ARBA00022679"/>
    </source>
</evidence>
<dbReference type="GO" id="GO:0008107">
    <property type="term" value="F:galactoside 2-alpha-L-fucosyltransferase activity"/>
    <property type="evidence" value="ECO:0007669"/>
    <property type="project" value="InterPro"/>
</dbReference>
<organism evidence="3 4">
    <name type="scientific">Desulfovibrio legallii</name>
    <dbReference type="NCBI Taxonomy" id="571438"/>
    <lineage>
        <taxon>Bacteria</taxon>
        <taxon>Pseudomonadati</taxon>
        <taxon>Thermodesulfobacteriota</taxon>
        <taxon>Desulfovibrionia</taxon>
        <taxon>Desulfovibrionales</taxon>
        <taxon>Desulfovibrionaceae</taxon>
        <taxon>Desulfovibrio</taxon>
    </lineage>
</organism>
<dbReference type="PANTHER" id="PTHR11927:SF9">
    <property type="entry name" value="L-FUCOSYLTRANSFERASE"/>
    <property type="match status" value="1"/>
</dbReference>
<proteinExistence type="predicted"/>
<comment type="caution">
    <text evidence="3">The sequence shown here is derived from an EMBL/GenBank/DDBJ whole genome shotgun (WGS) entry which is preliminary data.</text>
</comment>
<keyword evidence="4" id="KW-1185">Reference proteome</keyword>